<comment type="pathway">
    <text evidence="1">Amino-acid biosynthesis; L-histidine biosynthesis; L-histidine from 5-phospho-alpha-D-ribose 1-diphosphate: step 5/9.</text>
</comment>
<dbReference type="Gene3D" id="3.40.50.880">
    <property type="match status" value="1"/>
</dbReference>
<dbReference type="Proteomes" id="UP000249056">
    <property type="component" value="Unassembled WGS sequence"/>
</dbReference>
<protein>
    <recommendedName>
        <fullName evidence="11">Glutamine amidotransferase domain-containing protein</fullName>
    </recommendedName>
</protein>
<dbReference type="GO" id="GO:0016829">
    <property type="term" value="F:lyase activity"/>
    <property type="evidence" value="ECO:0007669"/>
    <property type="project" value="UniProtKB-KW"/>
</dbReference>
<keyword evidence="5" id="KW-0315">Glutamine amidotransferase</keyword>
<evidence type="ECO:0000256" key="2">
    <source>
        <dbReference type="ARBA" id="ARBA00011152"/>
    </source>
</evidence>
<evidence type="ECO:0000256" key="7">
    <source>
        <dbReference type="ARBA" id="ARBA00023239"/>
    </source>
</evidence>
<dbReference type="GO" id="GO:0000105">
    <property type="term" value="P:L-histidine biosynthetic process"/>
    <property type="evidence" value="ECO:0007669"/>
    <property type="project" value="UniProtKB-UniPathway"/>
</dbReference>
<evidence type="ECO:0000256" key="1">
    <source>
        <dbReference type="ARBA" id="ARBA00005091"/>
    </source>
</evidence>
<evidence type="ECO:0000256" key="4">
    <source>
        <dbReference type="ARBA" id="ARBA00022801"/>
    </source>
</evidence>
<dbReference type="PROSITE" id="PS51273">
    <property type="entry name" value="GATASE_TYPE_1"/>
    <property type="match status" value="1"/>
</dbReference>
<dbReference type="SUPFAM" id="SSF52317">
    <property type="entry name" value="Class I glutamine amidotransferase-like"/>
    <property type="match status" value="1"/>
</dbReference>
<feature type="active site" description="Nucleophile" evidence="10">
    <location>
        <position position="67"/>
    </location>
</feature>
<dbReference type="Pfam" id="PF00117">
    <property type="entry name" value="GATase"/>
    <property type="match status" value="1"/>
</dbReference>
<dbReference type="InterPro" id="IPR029062">
    <property type="entry name" value="Class_I_gatase-like"/>
</dbReference>
<evidence type="ECO:0000256" key="6">
    <source>
        <dbReference type="ARBA" id="ARBA00023102"/>
    </source>
</evidence>
<evidence type="ECO:0000259" key="11">
    <source>
        <dbReference type="Pfam" id="PF00117"/>
    </source>
</evidence>
<dbReference type="PANTHER" id="PTHR42701:SF1">
    <property type="entry name" value="IMIDAZOLE GLYCEROL PHOSPHATE SYNTHASE SUBUNIT HISH"/>
    <property type="match status" value="1"/>
</dbReference>
<evidence type="ECO:0000313" key="12">
    <source>
        <dbReference type="EMBL" id="RAL65940.1"/>
    </source>
</evidence>
<dbReference type="PIRSF" id="PIRSF000495">
    <property type="entry name" value="Amidotransf_hisH"/>
    <property type="match status" value="1"/>
</dbReference>
<keyword evidence="4" id="KW-0378">Hydrolase</keyword>
<comment type="catalytic activity">
    <reaction evidence="9">
        <text>L-glutamine + H2O = L-glutamate + NH4(+)</text>
        <dbReference type="Rhea" id="RHEA:15889"/>
        <dbReference type="ChEBI" id="CHEBI:15377"/>
        <dbReference type="ChEBI" id="CHEBI:28938"/>
        <dbReference type="ChEBI" id="CHEBI:29985"/>
        <dbReference type="ChEBI" id="CHEBI:58359"/>
        <dbReference type="EC" id="3.5.1.2"/>
    </reaction>
</comment>
<dbReference type="InterPro" id="IPR010139">
    <property type="entry name" value="Imidazole-glycPsynth_HisH"/>
</dbReference>
<dbReference type="OrthoDB" id="10254903at2759"/>
<evidence type="ECO:0000256" key="3">
    <source>
        <dbReference type="ARBA" id="ARBA00022605"/>
    </source>
</evidence>
<evidence type="ECO:0000313" key="13">
    <source>
        <dbReference type="Proteomes" id="UP000249056"/>
    </source>
</evidence>
<dbReference type="InterPro" id="IPR017926">
    <property type="entry name" value="GATASE"/>
</dbReference>
<evidence type="ECO:0000256" key="10">
    <source>
        <dbReference type="PIRSR" id="PIRSR000495-1"/>
    </source>
</evidence>
<keyword evidence="7" id="KW-0456">Lyase</keyword>
<dbReference type="PANTHER" id="PTHR42701">
    <property type="entry name" value="IMIDAZOLE GLYCEROL PHOSPHATE SYNTHASE SUBUNIT HISH"/>
    <property type="match status" value="1"/>
</dbReference>
<dbReference type="GO" id="GO:0000107">
    <property type="term" value="F:imidazoleglycerol-phosphate synthase activity"/>
    <property type="evidence" value="ECO:0007669"/>
    <property type="project" value="TreeGrafter"/>
</dbReference>
<feature type="active site" evidence="10">
    <location>
        <position position="176"/>
    </location>
</feature>
<dbReference type="GO" id="GO:0004359">
    <property type="term" value="F:glutaminase activity"/>
    <property type="evidence" value="ECO:0007669"/>
    <property type="project" value="UniProtKB-EC"/>
</dbReference>
<dbReference type="CDD" id="cd01748">
    <property type="entry name" value="GATase1_IGP_Synthase"/>
    <property type="match status" value="1"/>
</dbReference>
<accession>A0A395J0B1</accession>
<reference evidence="12 13" key="1">
    <citation type="submission" date="2018-06" db="EMBL/GenBank/DDBJ databases">
        <title>Genome Sequence of the Brown Rot Fungal Pathogen Monilinia fructigena.</title>
        <authorList>
            <person name="Landi L."/>
            <person name="De Miccolis Angelini R.M."/>
            <person name="Pollastro S."/>
            <person name="Abate D."/>
            <person name="Faretra F."/>
            <person name="Romanazzi G."/>
        </authorList>
    </citation>
    <scope>NUCLEOTIDE SEQUENCE [LARGE SCALE GENOMIC DNA]</scope>
    <source>
        <strain evidence="12 13">Mfrg269</strain>
    </source>
</reference>
<keyword evidence="3" id="KW-0028">Amino-acid biosynthesis</keyword>
<comment type="subunit">
    <text evidence="2">Heterodimer of HisH and HisF.</text>
</comment>
<dbReference type="EMBL" id="QKRW01000008">
    <property type="protein sequence ID" value="RAL65940.1"/>
    <property type="molecule type" value="Genomic_DNA"/>
</dbReference>
<dbReference type="UniPathway" id="UPA00031">
    <property type="reaction ID" value="UER00010"/>
</dbReference>
<evidence type="ECO:0000256" key="9">
    <source>
        <dbReference type="ARBA" id="ARBA00049534"/>
    </source>
</evidence>
<organism evidence="12 13">
    <name type="scientific">Monilinia fructigena</name>
    <dbReference type="NCBI Taxonomy" id="38457"/>
    <lineage>
        <taxon>Eukaryota</taxon>
        <taxon>Fungi</taxon>
        <taxon>Dikarya</taxon>
        <taxon>Ascomycota</taxon>
        <taxon>Pezizomycotina</taxon>
        <taxon>Leotiomycetes</taxon>
        <taxon>Helotiales</taxon>
        <taxon>Sclerotiniaceae</taxon>
        <taxon>Monilinia</taxon>
    </lineage>
</organism>
<gene>
    <name evidence="12" type="ORF">DID88_005601</name>
</gene>
<feature type="active site" evidence="10">
    <location>
        <position position="174"/>
    </location>
</feature>
<sequence>MSKVYLLDYVAGNVRSLVNAIEKVGYTIEWIRSPEDVPKADKLILPGSFLPAIQKHISSGKPFMGICVGLQALFEGSAESPAVSGLGIIKGTLDRFDDSSKAVPHIGWNSANTSDKEVFGLRPSSKYYYVHSYKIPYRQGELESQGWTVATARYGDEEFVGAIAKGNILATQFHPEKSGVAGLRVIKAFLDGDNKY</sequence>
<keyword evidence="13" id="KW-1185">Reference proteome</keyword>
<dbReference type="NCBIfam" id="TIGR01855">
    <property type="entry name" value="IMP_synth_hisH"/>
    <property type="match status" value="1"/>
</dbReference>
<dbReference type="AlphaFoldDB" id="A0A395J0B1"/>
<comment type="caution">
    <text evidence="12">The sequence shown here is derived from an EMBL/GenBank/DDBJ whole genome shotgun (WGS) entry which is preliminary data.</text>
</comment>
<evidence type="ECO:0000256" key="5">
    <source>
        <dbReference type="ARBA" id="ARBA00022962"/>
    </source>
</evidence>
<dbReference type="FunFam" id="3.40.50.880:FF:000039">
    <property type="entry name" value="Imidazole glycerol phosphate synthase hisHF"/>
    <property type="match status" value="1"/>
</dbReference>
<feature type="domain" description="Glutamine amidotransferase" evidence="11">
    <location>
        <begin position="6"/>
        <end position="179"/>
    </location>
</feature>
<proteinExistence type="predicted"/>
<name>A0A395J0B1_9HELO</name>
<comment type="catalytic activity">
    <reaction evidence="8">
        <text>5-[(5-phospho-1-deoxy-D-ribulos-1-ylimino)methylamino]-1-(5-phospho-beta-D-ribosyl)imidazole-4-carboxamide + L-glutamine = D-erythro-1-(imidazol-4-yl)glycerol 3-phosphate + 5-amino-1-(5-phospho-beta-D-ribosyl)imidazole-4-carboxamide + L-glutamate + H(+)</text>
        <dbReference type="Rhea" id="RHEA:24793"/>
        <dbReference type="ChEBI" id="CHEBI:15378"/>
        <dbReference type="ChEBI" id="CHEBI:29985"/>
        <dbReference type="ChEBI" id="CHEBI:58278"/>
        <dbReference type="ChEBI" id="CHEBI:58359"/>
        <dbReference type="ChEBI" id="CHEBI:58475"/>
        <dbReference type="ChEBI" id="CHEBI:58525"/>
        <dbReference type="EC" id="4.3.2.10"/>
    </reaction>
</comment>
<evidence type="ECO:0000256" key="8">
    <source>
        <dbReference type="ARBA" id="ARBA00047838"/>
    </source>
</evidence>
<keyword evidence="6" id="KW-0368">Histidine biosynthesis</keyword>